<evidence type="ECO:0000313" key="1">
    <source>
        <dbReference type="EMBL" id="KRO16419.1"/>
    </source>
</evidence>
<evidence type="ECO:0008006" key="3">
    <source>
        <dbReference type="Google" id="ProtNLM"/>
    </source>
</evidence>
<dbReference type="PATRIC" id="fig|1293598.4.peg.1264"/>
<evidence type="ECO:0000313" key="2">
    <source>
        <dbReference type="Proteomes" id="UP000050969"/>
    </source>
</evidence>
<dbReference type="STRING" id="1293598.IV56_GL001201"/>
<reference evidence="1 2" key="1">
    <citation type="journal article" date="2015" name="Genome Announc.">
        <title>Expanding the biotechnology potential of lactobacilli through comparative genomics of 213 strains and associated genera.</title>
        <authorList>
            <person name="Sun Z."/>
            <person name="Harris H.M."/>
            <person name="McCann A."/>
            <person name="Guo C."/>
            <person name="Argimon S."/>
            <person name="Zhang W."/>
            <person name="Yang X."/>
            <person name="Jeffery I.B."/>
            <person name="Cooney J.C."/>
            <person name="Kagawa T.F."/>
            <person name="Liu W."/>
            <person name="Song Y."/>
            <person name="Salvetti E."/>
            <person name="Wrobel A."/>
            <person name="Rasinkangas P."/>
            <person name="Parkhill J."/>
            <person name="Rea M.C."/>
            <person name="O'Sullivan O."/>
            <person name="Ritari J."/>
            <person name="Douillard F.P."/>
            <person name="Paul Ross R."/>
            <person name="Yang R."/>
            <person name="Briner A.E."/>
            <person name="Felis G.E."/>
            <person name="de Vos W.M."/>
            <person name="Barrangou R."/>
            <person name="Klaenhammer T.R."/>
            <person name="Caufield P.W."/>
            <person name="Cui Y."/>
            <person name="Zhang H."/>
            <person name="O'Toole P.W."/>
        </authorList>
    </citation>
    <scope>NUCLEOTIDE SEQUENCE [LARGE SCALE GENOMIC DNA]</scope>
    <source>
        <strain evidence="1 2">DSM 24301</strain>
    </source>
</reference>
<dbReference type="Gene3D" id="3.20.80.10">
    <property type="entry name" value="Regulatory factor, effector binding domain"/>
    <property type="match status" value="1"/>
</dbReference>
<protein>
    <recommendedName>
        <fullName evidence="3">GyrI-like small molecule binding domain-containing protein</fullName>
    </recommendedName>
</protein>
<proteinExistence type="predicted"/>
<dbReference type="RefSeq" id="WP_054777343.1">
    <property type="nucleotide sequence ID" value="NZ_BBBX01000011.1"/>
</dbReference>
<dbReference type="Proteomes" id="UP000050969">
    <property type="component" value="Unassembled WGS sequence"/>
</dbReference>
<dbReference type="EMBL" id="JQCE01000038">
    <property type="protein sequence ID" value="KRO16419.1"/>
    <property type="molecule type" value="Genomic_DNA"/>
</dbReference>
<dbReference type="AlphaFoldDB" id="A0A0R2MXT0"/>
<organism evidence="1 2">
    <name type="scientific">Lacticaseibacillus saniviri JCM 17471 = DSM 24301</name>
    <dbReference type="NCBI Taxonomy" id="1293598"/>
    <lineage>
        <taxon>Bacteria</taxon>
        <taxon>Bacillati</taxon>
        <taxon>Bacillota</taxon>
        <taxon>Bacilli</taxon>
        <taxon>Lactobacillales</taxon>
        <taxon>Lactobacillaceae</taxon>
        <taxon>Lacticaseibacillus</taxon>
    </lineage>
</organism>
<comment type="caution">
    <text evidence="1">The sequence shown here is derived from an EMBL/GenBank/DDBJ whole genome shotgun (WGS) entry which is preliminary data.</text>
</comment>
<dbReference type="InterPro" id="IPR011256">
    <property type="entry name" value="Reg_factor_effector_dom_sf"/>
</dbReference>
<accession>A0A0R2MXT0</accession>
<keyword evidence="2" id="KW-1185">Reference proteome</keyword>
<sequence length="202" mass="22578">MFDWRVNEAEEYSRDAQLSFVNLTTRSYLTVSGDAPEQTADSAFLGAAQALEQLATLISQGPEHGIEIGGFKAYHPYPVQAVWSGGSDAATQTHFKLWLKQPLFINQKIFDAAIKQLNSTLPIAFEQLAEGVEIQTAGTNAQRQEALTRLQKGIEARELVRVDPNQHREVYLDGVSPIETVLYRVEVQPNRGQIDRDNMAYN</sequence>
<gene>
    <name evidence="1" type="ORF">IV56_GL001201</name>
</gene>
<name>A0A0R2MXT0_9LACO</name>
<dbReference type="OrthoDB" id="2286647at2"/>